<dbReference type="AlphaFoldDB" id="A0A935MTB1"/>
<evidence type="ECO:0000313" key="1">
    <source>
        <dbReference type="EMBL" id="MBK7415474.1"/>
    </source>
</evidence>
<dbReference type="Proteomes" id="UP000739411">
    <property type="component" value="Unassembled WGS sequence"/>
</dbReference>
<name>A0A935MTB1_9RHOO</name>
<gene>
    <name evidence="1" type="ORF">IPJ38_10570</name>
</gene>
<protein>
    <submittedName>
        <fullName evidence="1">Uncharacterized protein</fullName>
    </submittedName>
</protein>
<accession>A0A935MTB1</accession>
<sequence>MDVWLEPASEHLHVVNGDGGITGLGQRFAVVAPTLIEMVRPAGWKRDWLPF</sequence>
<proteinExistence type="predicted"/>
<comment type="caution">
    <text evidence="1">The sequence shown here is derived from an EMBL/GenBank/DDBJ whole genome shotgun (WGS) entry which is preliminary data.</text>
</comment>
<dbReference type="EMBL" id="JADJMS010000020">
    <property type="protein sequence ID" value="MBK7415474.1"/>
    <property type="molecule type" value="Genomic_DNA"/>
</dbReference>
<evidence type="ECO:0000313" key="2">
    <source>
        <dbReference type="Proteomes" id="UP000739411"/>
    </source>
</evidence>
<organism evidence="1 2">
    <name type="scientific">Candidatus Dechloromonas phosphorivorans</name>
    <dbReference type="NCBI Taxonomy" id="2899244"/>
    <lineage>
        <taxon>Bacteria</taxon>
        <taxon>Pseudomonadati</taxon>
        <taxon>Pseudomonadota</taxon>
        <taxon>Betaproteobacteria</taxon>
        <taxon>Rhodocyclales</taxon>
        <taxon>Azonexaceae</taxon>
        <taxon>Dechloromonas</taxon>
    </lineage>
</organism>
<reference evidence="1 2" key="1">
    <citation type="submission" date="2020-10" db="EMBL/GenBank/DDBJ databases">
        <title>Connecting structure to function with the recovery of over 1000 high-quality activated sludge metagenome-assembled genomes encoding full-length rRNA genes using long-read sequencing.</title>
        <authorList>
            <person name="Singleton C.M."/>
            <person name="Petriglieri F."/>
            <person name="Kristensen J.M."/>
            <person name="Kirkegaard R.H."/>
            <person name="Michaelsen T.Y."/>
            <person name="Andersen M.H."/>
            <person name="Karst S.M."/>
            <person name="Dueholm M.S."/>
            <person name="Nielsen P.H."/>
            <person name="Albertsen M."/>
        </authorList>
    </citation>
    <scope>NUCLEOTIDE SEQUENCE [LARGE SCALE GENOMIC DNA]</scope>
    <source>
        <strain evidence="1">EsbW_18-Q3-R4-48_BATAC.463</strain>
    </source>
</reference>